<dbReference type="KEGG" id="msv:Mesil_1641"/>
<keyword evidence="1" id="KW-0812">Transmembrane</keyword>
<keyword evidence="1" id="KW-0472">Membrane</keyword>
<feature type="transmembrane region" description="Helical" evidence="1">
    <location>
        <begin position="32"/>
        <end position="52"/>
    </location>
</feature>
<evidence type="ECO:0000313" key="3">
    <source>
        <dbReference type="Proteomes" id="UP000001916"/>
    </source>
</evidence>
<reference evidence="2 3" key="1">
    <citation type="journal article" date="2010" name="Stand. Genomic Sci.">
        <title>Complete genome sequence of Meiothermus silvanus type strain (VI-R2).</title>
        <authorList>
            <person name="Sikorski J."/>
            <person name="Tindall B.J."/>
            <person name="Lowry S."/>
            <person name="Lucas S."/>
            <person name="Nolan M."/>
            <person name="Copeland A."/>
            <person name="Glavina Del Rio T."/>
            <person name="Tice H."/>
            <person name="Cheng J.F."/>
            <person name="Han C."/>
            <person name="Pitluck S."/>
            <person name="Liolios K."/>
            <person name="Ivanova N."/>
            <person name="Mavromatis K."/>
            <person name="Mikhailova N."/>
            <person name="Pati A."/>
            <person name="Goodwin L."/>
            <person name="Chen A."/>
            <person name="Palaniappan K."/>
            <person name="Land M."/>
            <person name="Hauser L."/>
            <person name="Chang Y.J."/>
            <person name="Jeffries C.D."/>
            <person name="Rohde M."/>
            <person name="Goker M."/>
            <person name="Woyke T."/>
            <person name="Bristow J."/>
            <person name="Eisen J.A."/>
            <person name="Markowitz V."/>
            <person name="Hugenholtz P."/>
            <person name="Kyrpides N.C."/>
            <person name="Klenk H.P."/>
            <person name="Lapidus A."/>
        </authorList>
    </citation>
    <scope>NUCLEOTIDE SEQUENCE [LARGE SCALE GENOMIC DNA]</scope>
    <source>
        <strain evidence="3">ATCC 700542 / DSM 9946 / VI-R2</strain>
    </source>
</reference>
<evidence type="ECO:0000313" key="2">
    <source>
        <dbReference type="EMBL" id="ADH63526.1"/>
    </source>
</evidence>
<dbReference type="AlphaFoldDB" id="D7BFH3"/>
<dbReference type="HOGENOM" id="CLU_989728_0_0_0"/>
<name>D7BFH3_ALLS1</name>
<proteinExistence type="predicted"/>
<gene>
    <name evidence="2" type="ordered locus">Mesil_1641</name>
</gene>
<organism evidence="2 3">
    <name type="scientific">Allomeiothermus silvanus (strain ATCC 700542 / DSM 9946 / NBRC 106475 / NCIMB 13440 / VI-R2)</name>
    <name type="common">Thermus silvanus</name>
    <dbReference type="NCBI Taxonomy" id="526227"/>
    <lineage>
        <taxon>Bacteria</taxon>
        <taxon>Thermotogati</taxon>
        <taxon>Deinococcota</taxon>
        <taxon>Deinococci</taxon>
        <taxon>Thermales</taxon>
        <taxon>Thermaceae</taxon>
        <taxon>Allomeiothermus</taxon>
    </lineage>
</organism>
<keyword evidence="1" id="KW-1133">Transmembrane helix</keyword>
<sequence length="281" mass="31345">MAEPGVTPQHDPERYQPGWVNRWVEQIERLPLPYWVYYLGLAVAIVGVQSWIKWYDGTLPAGSFFLPLLLFSCAGVYALALMHSLIRRVPEALERLRPALKEDDTTYSKLLYHLAHAPAFPVLLATLAGLIVGAVLQTWLMRPFLPTFKLSTTPTSTIFDGTLFVLTWGVLGAGLYSLLHFLRGINQIYLQHTQVNLFQPQPLYALSGLASRAALGIALYNLPWITFTPGASNVPAIVVLTLIFQFMAAAVFFVPSWEFIGSCWKTNTTGNRSRARSSNMS</sequence>
<keyword evidence="3" id="KW-1185">Reference proteome</keyword>
<evidence type="ECO:0000256" key="1">
    <source>
        <dbReference type="SAM" id="Phobius"/>
    </source>
</evidence>
<feature type="transmembrane region" description="Helical" evidence="1">
    <location>
        <begin position="161"/>
        <end position="182"/>
    </location>
</feature>
<dbReference type="Proteomes" id="UP000001916">
    <property type="component" value="Chromosome"/>
</dbReference>
<dbReference type="RefSeq" id="WP_013158088.1">
    <property type="nucleotide sequence ID" value="NC_014212.1"/>
</dbReference>
<feature type="transmembrane region" description="Helical" evidence="1">
    <location>
        <begin position="203"/>
        <end position="222"/>
    </location>
</feature>
<feature type="transmembrane region" description="Helical" evidence="1">
    <location>
        <begin position="119"/>
        <end position="141"/>
    </location>
</feature>
<dbReference type="EMBL" id="CP002042">
    <property type="protein sequence ID" value="ADH63526.1"/>
    <property type="molecule type" value="Genomic_DNA"/>
</dbReference>
<protein>
    <submittedName>
        <fullName evidence="2">Uncharacterized protein</fullName>
    </submittedName>
</protein>
<accession>D7BFH3</accession>
<feature type="transmembrane region" description="Helical" evidence="1">
    <location>
        <begin position="64"/>
        <end position="86"/>
    </location>
</feature>
<dbReference type="STRING" id="526227.Mesil_1641"/>
<feature type="transmembrane region" description="Helical" evidence="1">
    <location>
        <begin position="234"/>
        <end position="255"/>
    </location>
</feature>